<evidence type="ECO:0000256" key="2">
    <source>
        <dbReference type="SAM" id="MobiDB-lite"/>
    </source>
</evidence>
<keyword evidence="4" id="KW-1185">Reference proteome</keyword>
<dbReference type="InterPro" id="IPR036291">
    <property type="entry name" value="NAD(P)-bd_dom_sf"/>
</dbReference>
<evidence type="ECO:0000313" key="3">
    <source>
        <dbReference type="EMBL" id="GFR45355.1"/>
    </source>
</evidence>
<dbReference type="EMBL" id="BMAR01000009">
    <property type="protein sequence ID" value="GFR45355.1"/>
    <property type="molecule type" value="Genomic_DNA"/>
</dbReference>
<feature type="compositionally biased region" description="Low complexity" evidence="2">
    <location>
        <begin position="365"/>
        <end position="378"/>
    </location>
</feature>
<dbReference type="AlphaFoldDB" id="A0AAD3DNZ3"/>
<protein>
    <submittedName>
        <fullName evidence="3">Uncharacterized protein</fullName>
    </submittedName>
</protein>
<dbReference type="SUPFAM" id="SSF51735">
    <property type="entry name" value="NAD(P)-binding Rossmann-fold domains"/>
    <property type="match status" value="1"/>
</dbReference>
<dbReference type="PANTHER" id="PTHR43157:SF31">
    <property type="entry name" value="PHOSPHATIDYLINOSITOL-GLYCAN BIOSYNTHESIS CLASS F PROTEIN"/>
    <property type="match status" value="1"/>
</dbReference>
<comment type="caution">
    <text evidence="3">The sequence shown here is derived from an EMBL/GenBank/DDBJ whole genome shotgun (WGS) entry which is preliminary data.</text>
</comment>
<keyword evidence="1" id="KW-0560">Oxidoreductase</keyword>
<reference evidence="3 4" key="1">
    <citation type="journal article" date="2021" name="Sci. Rep.">
        <title>Genome sequencing of the multicellular alga Astrephomene provides insights into convergent evolution of germ-soma differentiation.</title>
        <authorList>
            <person name="Yamashita S."/>
            <person name="Yamamoto K."/>
            <person name="Matsuzaki R."/>
            <person name="Suzuki S."/>
            <person name="Yamaguchi H."/>
            <person name="Hirooka S."/>
            <person name="Minakuchi Y."/>
            <person name="Miyagishima S."/>
            <person name="Kawachi M."/>
            <person name="Toyoda A."/>
            <person name="Nozaki H."/>
        </authorList>
    </citation>
    <scope>NUCLEOTIDE SEQUENCE [LARGE SCALE GENOMIC DNA]</scope>
    <source>
        <strain evidence="3 4">NIES-4017</strain>
    </source>
</reference>
<dbReference type="Proteomes" id="UP001054857">
    <property type="component" value="Unassembled WGS sequence"/>
</dbReference>
<name>A0AAD3DNZ3_9CHLO</name>
<dbReference type="CDD" id="cd05327">
    <property type="entry name" value="retinol-DH_like_SDR_c_like"/>
    <property type="match status" value="1"/>
</dbReference>
<organism evidence="3 4">
    <name type="scientific">Astrephomene gubernaculifera</name>
    <dbReference type="NCBI Taxonomy" id="47775"/>
    <lineage>
        <taxon>Eukaryota</taxon>
        <taxon>Viridiplantae</taxon>
        <taxon>Chlorophyta</taxon>
        <taxon>core chlorophytes</taxon>
        <taxon>Chlorophyceae</taxon>
        <taxon>CS clade</taxon>
        <taxon>Chlamydomonadales</taxon>
        <taxon>Astrephomenaceae</taxon>
        <taxon>Astrephomene</taxon>
    </lineage>
</organism>
<accession>A0AAD3DNZ3</accession>
<sequence length="378" mass="40781">IYRFCICRFRIGNQTIVAMLSVGAPNSALNRQALRGFRLVSVPSPRRRALVVNAYAAEKSVFITGGNTGIGFETAKALASKGFNVTIACRDTAKAEAALGRIREAVPSARLDSLPLDLSDLNSVRDCTQRVLDSGVQYDVWINNAGVMYCPKMRTAQGFEYQLGVNHLGHFALTCGVLLALLAANKPVRIINVASAAHTFGKIDFQDLMRDKSYDPWEAYGQSKLANIMFTYELARRLGADEGANNNSNRVTVNCLHPGIVKTELGRYMLDEGSRRWYTPLIMSVMQLFMLEPHQGAATSIHLASSPEVEGVSGKYWVDCRRAASSNASYDREVAGRLWRVSEELTGVQGPPGPEGARGAGGGRVAAAAAATGSASSS</sequence>
<dbReference type="PANTHER" id="PTHR43157">
    <property type="entry name" value="PHOSPHATIDYLINOSITOL-GLYCAN BIOSYNTHESIS CLASS F PROTEIN-RELATED"/>
    <property type="match status" value="1"/>
</dbReference>
<dbReference type="GO" id="GO:0016491">
    <property type="term" value="F:oxidoreductase activity"/>
    <property type="evidence" value="ECO:0007669"/>
    <property type="project" value="UniProtKB-KW"/>
</dbReference>
<dbReference type="Gene3D" id="3.40.50.720">
    <property type="entry name" value="NAD(P)-binding Rossmann-like Domain"/>
    <property type="match status" value="1"/>
</dbReference>
<dbReference type="PRINTS" id="PR00081">
    <property type="entry name" value="GDHRDH"/>
</dbReference>
<evidence type="ECO:0000256" key="1">
    <source>
        <dbReference type="ARBA" id="ARBA00023002"/>
    </source>
</evidence>
<feature type="non-terminal residue" evidence="3">
    <location>
        <position position="1"/>
    </location>
</feature>
<evidence type="ECO:0000313" key="4">
    <source>
        <dbReference type="Proteomes" id="UP001054857"/>
    </source>
</evidence>
<gene>
    <name evidence="3" type="ORF">Agub_g6729</name>
</gene>
<proteinExistence type="predicted"/>
<feature type="region of interest" description="Disordered" evidence="2">
    <location>
        <begin position="344"/>
        <end position="378"/>
    </location>
</feature>
<dbReference type="Pfam" id="PF00106">
    <property type="entry name" value="adh_short"/>
    <property type="match status" value="1"/>
</dbReference>
<dbReference type="InterPro" id="IPR002347">
    <property type="entry name" value="SDR_fam"/>
</dbReference>